<protein>
    <recommendedName>
        <fullName evidence="4">DUF4233 domain-containing protein</fullName>
    </recommendedName>
</protein>
<dbReference type="Pfam" id="PF14017">
    <property type="entry name" value="DUF4233"/>
    <property type="match status" value="1"/>
</dbReference>
<dbReference type="Proteomes" id="UP000019753">
    <property type="component" value="Unassembled WGS sequence"/>
</dbReference>
<evidence type="ECO:0000256" key="1">
    <source>
        <dbReference type="SAM" id="Phobius"/>
    </source>
</evidence>
<dbReference type="AlphaFoldDB" id="A0A021VSA5"/>
<feature type="transmembrane region" description="Helical" evidence="1">
    <location>
        <begin position="90"/>
        <end position="115"/>
    </location>
</feature>
<gene>
    <name evidence="2" type="ORF">N866_14005</name>
</gene>
<keyword evidence="1" id="KW-0812">Transmembrane</keyword>
<dbReference type="RefSeq" id="WP_052023245.1">
    <property type="nucleotide sequence ID" value="NZ_AXCW01000399.1"/>
</dbReference>
<feature type="transmembrane region" description="Helical" evidence="1">
    <location>
        <begin position="56"/>
        <end position="78"/>
    </location>
</feature>
<keyword evidence="3" id="KW-1185">Reference proteome</keyword>
<keyword evidence="1" id="KW-0472">Membrane</keyword>
<dbReference type="OrthoDB" id="3267755at2"/>
<name>A0A021VSA5_9CELL</name>
<comment type="caution">
    <text evidence="2">The sequence shown here is derived from an EMBL/GenBank/DDBJ whole genome shotgun (WGS) entry which is preliminary data.</text>
</comment>
<evidence type="ECO:0000313" key="2">
    <source>
        <dbReference type="EMBL" id="EYR61942.1"/>
    </source>
</evidence>
<evidence type="ECO:0008006" key="4">
    <source>
        <dbReference type="Google" id="ProtNLM"/>
    </source>
</evidence>
<dbReference type="InterPro" id="IPR025327">
    <property type="entry name" value="DUF4233"/>
</dbReference>
<keyword evidence="1" id="KW-1133">Transmembrane helix</keyword>
<organism evidence="2 3">
    <name type="scientific">Actinotalea ferrariae CF5-4</name>
    <dbReference type="NCBI Taxonomy" id="948458"/>
    <lineage>
        <taxon>Bacteria</taxon>
        <taxon>Bacillati</taxon>
        <taxon>Actinomycetota</taxon>
        <taxon>Actinomycetes</taxon>
        <taxon>Micrococcales</taxon>
        <taxon>Cellulomonadaceae</taxon>
        <taxon>Actinotalea</taxon>
    </lineage>
</organism>
<sequence>MSSETRAGAASSADPARPERARSARRQFAATILVLEAFVVFFATLVAFGLRVGDPVAVFVVGGTLSLAMVLVAGMLRWPAGYVAGSALQVPMVAVGFVVPLMFGVAAIFVVLWVWGLRLGARIDRERAERAAAEG</sequence>
<evidence type="ECO:0000313" key="3">
    <source>
        <dbReference type="Proteomes" id="UP000019753"/>
    </source>
</evidence>
<reference evidence="2 3" key="1">
    <citation type="submission" date="2014-01" db="EMBL/GenBank/DDBJ databases">
        <title>Actinotalea ferrariae CF5-4.</title>
        <authorList>
            <person name="Chen F."/>
            <person name="Li Y."/>
            <person name="Wang G."/>
        </authorList>
    </citation>
    <scope>NUCLEOTIDE SEQUENCE [LARGE SCALE GENOMIC DNA]</scope>
    <source>
        <strain evidence="2 3">CF5-4</strain>
    </source>
</reference>
<proteinExistence type="predicted"/>
<feature type="transmembrane region" description="Helical" evidence="1">
    <location>
        <begin position="28"/>
        <end position="50"/>
    </location>
</feature>
<accession>A0A021VSA5</accession>
<dbReference type="EMBL" id="AXCW01000399">
    <property type="protein sequence ID" value="EYR61942.1"/>
    <property type="molecule type" value="Genomic_DNA"/>
</dbReference>